<reference evidence="3 4" key="1">
    <citation type="submission" date="2019-12" db="EMBL/GenBank/DDBJ databases">
        <title>Corynebacterium sp. nov., isolated from feces of the Anser Albifrons in China.</title>
        <authorList>
            <person name="Liu Q."/>
        </authorList>
    </citation>
    <scope>NUCLEOTIDE SEQUENCE [LARGE SCALE GENOMIC DNA]</scope>
    <source>
        <strain evidence="3 4">4H37-19</strain>
    </source>
</reference>
<dbReference type="Gene3D" id="3.90.230.10">
    <property type="entry name" value="Creatinase/methionine aminopeptidase superfamily"/>
    <property type="match status" value="1"/>
</dbReference>
<sequence>MSDSVLLFPSSVYADRLDRATEIIHQQGLSGMIIGTGAEFAYLTGSWVSTHERFTALVLSADGPASIIIPEVDAGDLQQSAVPDLDINIIGWSDGDNAHLLAAQQFHSDGPVALGSSLTTAHVLALQNLLAPRQSQLASRILSGLFGTKDDAELEQLSGAAQAIDEVHAQVPQLLQPGRTEEEVAKDIEKLILEKHSAVDFIIVGSGPHGANPHHSFSQRVLEVGDPVVVDIGGTFGPGYHSDCTRTYVVGGVDAIAQAPAEFRDYYQILYRAQEEACQAVRPGIPASTIDNIARSIITDAGYGEAFFHRTGHGIGLSTHEEPNISADNDLILAPGMCFSVEPGIYLSGQHGARIEDIMVVTEDGGRRLNNQPRELR</sequence>
<dbReference type="KEGG" id="cpoy:GP475_05850"/>
<dbReference type="PANTHER" id="PTHR46112">
    <property type="entry name" value="AMINOPEPTIDASE"/>
    <property type="match status" value="1"/>
</dbReference>
<protein>
    <submittedName>
        <fullName evidence="3">M24 family metallopeptidase</fullName>
    </submittedName>
</protein>
<dbReference type="InterPro" id="IPR000587">
    <property type="entry name" value="Creatinase_N"/>
</dbReference>
<name>A0A7H0SNU0_9CORY</name>
<keyword evidence="4" id="KW-1185">Reference proteome</keyword>
<dbReference type="SUPFAM" id="SSF55920">
    <property type="entry name" value="Creatinase/aminopeptidase"/>
    <property type="match status" value="1"/>
</dbReference>
<organism evidence="3 4">
    <name type="scientific">Corynebacterium poyangense</name>
    <dbReference type="NCBI Taxonomy" id="2684405"/>
    <lineage>
        <taxon>Bacteria</taxon>
        <taxon>Bacillati</taxon>
        <taxon>Actinomycetota</taxon>
        <taxon>Actinomycetes</taxon>
        <taxon>Mycobacteriales</taxon>
        <taxon>Corynebacteriaceae</taxon>
        <taxon>Corynebacterium</taxon>
    </lineage>
</organism>
<dbReference type="EMBL" id="CP046884">
    <property type="protein sequence ID" value="QNQ90215.1"/>
    <property type="molecule type" value="Genomic_DNA"/>
</dbReference>
<dbReference type="InterPro" id="IPR036005">
    <property type="entry name" value="Creatinase/aminopeptidase-like"/>
</dbReference>
<feature type="domain" description="Creatinase N-terminal" evidence="2">
    <location>
        <begin position="16"/>
        <end position="130"/>
    </location>
</feature>
<evidence type="ECO:0000313" key="3">
    <source>
        <dbReference type="EMBL" id="QNQ90215.1"/>
    </source>
</evidence>
<evidence type="ECO:0000313" key="4">
    <source>
        <dbReference type="Proteomes" id="UP000516320"/>
    </source>
</evidence>
<dbReference type="SUPFAM" id="SSF53092">
    <property type="entry name" value="Creatinase/prolidase N-terminal domain"/>
    <property type="match status" value="1"/>
</dbReference>
<dbReference type="Gene3D" id="3.40.350.10">
    <property type="entry name" value="Creatinase/prolidase N-terminal domain"/>
    <property type="match status" value="1"/>
</dbReference>
<evidence type="ECO:0000259" key="1">
    <source>
        <dbReference type="Pfam" id="PF00557"/>
    </source>
</evidence>
<dbReference type="Proteomes" id="UP000516320">
    <property type="component" value="Chromosome"/>
</dbReference>
<dbReference type="PANTHER" id="PTHR46112:SF3">
    <property type="entry name" value="AMINOPEPTIDASE YPDF"/>
    <property type="match status" value="1"/>
</dbReference>
<dbReference type="InterPro" id="IPR050659">
    <property type="entry name" value="Peptidase_M24B"/>
</dbReference>
<gene>
    <name evidence="3" type="ORF">GP475_05850</name>
</gene>
<dbReference type="Pfam" id="PF01321">
    <property type="entry name" value="Creatinase_N"/>
    <property type="match status" value="1"/>
</dbReference>
<evidence type="ECO:0000259" key="2">
    <source>
        <dbReference type="Pfam" id="PF01321"/>
    </source>
</evidence>
<dbReference type="RefSeq" id="WP_187975671.1">
    <property type="nucleotide sequence ID" value="NZ_CP046884.1"/>
</dbReference>
<feature type="domain" description="Peptidase M24" evidence="1">
    <location>
        <begin position="156"/>
        <end position="363"/>
    </location>
</feature>
<dbReference type="Pfam" id="PF00557">
    <property type="entry name" value="Peptidase_M24"/>
    <property type="match status" value="1"/>
</dbReference>
<accession>A0A7H0SNU0</accession>
<dbReference type="AlphaFoldDB" id="A0A7H0SNU0"/>
<dbReference type="InterPro" id="IPR000994">
    <property type="entry name" value="Pept_M24"/>
</dbReference>
<proteinExistence type="predicted"/>
<dbReference type="InterPro" id="IPR029149">
    <property type="entry name" value="Creatin/AminoP/Spt16_N"/>
</dbReference>